<proteinExistence type="predicted"/>
<feature type="region of interest" description="Disordered" evidence="1">
    <location>
        <begin position="172"/>
        <end position="199"/>
    </location>
</feature>
<dbReference type="PANTHER" id="PTHR33324">
    <property type="entry name" value="EXPRESSED PROTEIN"/>
    <property type="match status" value="1"/>
</dbReference>
<gene>
    <name evidence="2" type="ORF">PF006_g3254</name>
</gene>
<evidence type="ECO:0000313" key="2">
    <source>
        <dbReference type="EMBL" id="KAE9152550.1"/>
    </source>
</evidence>
<evidence type="ECO:0000313" key="3">
    <source>
        <dbReference type="Proteomes" id="UP000440732"/>
    </source>
</evidence>
<accession>A0A6A3UPG4</accession>
<protein>
    <submittedName>
        <fullName evidence="2">Uncharacterized protein</fullName>
    </submittedName>
</protein>
<name>A0A6A3UPG4_9STRA</name>
<dbReference type="AlphaFoldDB" id="A0A6A3UPG4"/>
<feature type="compositionally biased region" description="Basic and acidic residues" evidence="1">
    <location>
        <begin position="190"/>
        <end position="199"/>
    </location>
</feature>
<reference evidence="2 3" key="1">
    <citation type="submission" date="2018-08" db="EMBL/GenBank/DDBJ databases">
        <title>Genomic investigation of the strawberry pathogen Phytophthora fragariae indicates pathogenicity is determined by transcriptional variation in three key races.</title>
        <authorList>
            <person name="Adams T.M."/>
            <person name="Armitage A.D."/>
            <person name="Sobczyk M.K."/>
            <person name="Bates H.J."/>
            <person name="Dunwell J.M."/>
            <person name="Nellist C.F."/>
            <person name="Harrison R.J."/>
        </authorList>
    </citation>
    <scope>NUCLEOTIDE SEQUENCE [LARGE SCALE GENOMIC DNA]</scope>
    <source>
        <strain evidence="2 3">NOV-5</strain>
    </source>
</reference>
<dbReference type="EMBL" id="QXGA01000101">
    <property type="protein sequence ID" value="KAE9152550.1"/>
    <property type="molecule type" value="Genomic_DNA"/>
</dbReference>
<dbReference type="PANTHER" id="PTHR33324:SF2">
    <property type="entry name" value="MYB_SANT-LIKE DNA-BINDING DOMAIN-CONTAINING PROTEIN"/>
    <property type="match status" value="1"/>
</dbReference>
<organism evidence="2 3">
    <name type="scientific">Phytophthora fragariae</name>
    <dbReference type="NCBI Taxonomy" id="53985"/>
    <lineage>
        <taxon>Eukaryota</taxon>
        <taxon>Sar</taxon>
        <taxon>Stramenopiles</taxon>
        <taxon>Oomycota</taxon>
        <taxon>Peronosporomycetes</taxon>
        <taxon>Peronosporales</taxon>
        <taxon>Peronosporaceae</taxon>
        <taxon>Phytophthora</taxon>
    </lineage>
</organism>
<dbReference type="Proteomes" id="UP000440732">
    <property type="component" value="Unassembled WGS sequence"/>
</dbReference>
<sequence>MCYHISILGEFGASSTFDKIACGKRCFNSLGKAARAPSKLVKKRVLRHNDGPSPNVSSISVLIDWLTTGTNYTRYRGGDDQCGDSKNTLARENVQLIEEADITTTRNAKDITNKITTLEASFWAAEDWLNNTGQGCDNNEPSIRAAILARCSYYFDLRVIMRDRVSTRPQLLNTDGAARKDDTDDDDEHSSDVESKSSEECPPTVFALINFLHRRTCHSFSSHQSDGVKQVMFHMCLSLS</sequence>
<comment type="caution">
    <text evidence="2">The sequence shown here is derived from an EMBL/GenBank/DDBJ whole genome shotgun (WGS) entry which is preliminary data.</text>
</comment>
<evidence type="ECO:0000256" key="1">
    <source>
        <dbReference type="SAM" id="MobiDB-lite"/>
    </source>
</evidence>